<evidence type="ECO:0000256" key="4">
    <source>
        <dbReference type="ARBA" id="ARBA00022884"/>
    </source>
</evidence>
<evidence type="ECO:0000256" key="1">
    <source>
        <dbReference type="ARBA" id="ARBA00004123"/>
    </source>
</evidence>
<dbReference type="GO" id="GO:0071035">
    <property type="term" value="P:nuclear polyadenylation-dependent rRNA catabolic process"/>
    <property type="evidence" value="ECO:0007669"/>
    <property type="project" value="TreeGrafter"/>
</dbReference>
<dbReference type="CDD" id="cd22526">
    <property type="entry name" value="KH-I_Rrp40"/>
    <property type="match status" value="1"/>
</dbReference>
<evidence type="ECO:0000256" key="7">
    <source>
        <dbReference type="ARBA" id="ARBA00054531"/>
    </source>
</evidence>
<dbReference type="Gene3D" id="2.30.30.100">
    <property type="match status" value="1"/>
</dbReference>
<dbReference type="Gene3D" id="3.30.1370.10">
    <property type="entry name" value="K Homology domain, type 1"/>
    <property type="match status" value="1"/>
</dbReference>
<evidence type="ECO:0000256" key="6">
    <source>
        <dbReference type="ARBA" id="ARBA00023274"/>
    </source>
</evidence>
<accession>A0A8K1FCW8</accession>
<dbReference type="GO" id="GO:0000177">
    <property type="term" value="C:cytoplasmic exosome (RNase complex)"/>
    <property type="evidence" value="ECO:0007669"/>
    <property type="project" value="TreeGrafter"/>
</dbReference>
<gene>
    <name evidence="9" type="ORF">Poli38472_014885</name>
</gene>
<name>A0A8K1FCW8_PYTOL</name>
<dbReference type="PANTHER" id="PTHR21321">
    <property type="entry name" value="PNAS-3 RELATED"/>
    <property type="match status" value="1"/>
</dbReference>
<dbReference type="InterPro" id="IPR010920">
    <property type="entry name" value="LSM_dom_sf"/>
</dbReference>
<protein>
    <recommendedName>
        <fullName evidence="8">Sm domain-containing protein</fullName>
    </recommendedName>
</protein>
<dbReference type="GO" id="GO:0003723">
    <property type="term" value="F:RNA binding"/>
    <property type="evidence" value="ECO:0007669"/>
    <property type="project" value="UniProtKB-KW"/>
</dbReference>
<keyword evidence="3" id="KW-0271">Exosome</keyword>
<keyword evidence="2" id="KW-0677">Repeat</keyword>
<comment type="subcellular location">
    <subcellularLocation>
        <location evidence="1">Nucleus</location>
    </subcellularLocation>
</comment>
<dbReference type="GO" id="GO:0000176">
    <property type="term" value="C:nuclear exosome (RNase complex)"/>
    <property type="evidence" value="ECO:0007669"/>
    <property type="project" value="TreeGrafter"/>
</dbReference>
<dbReference type="Pfam" id="PF01423">
    <property type="entry name" value="LSM"/>
    <property type="match status" value="1"/>
</dbReference>
<dbReference type="AlphaFoldDB" id="A0A8K1FCW8"/>
<dbReference type="GO" id="GO:0000387">
    <property type="term" value="P:spliceosomal snRNP assembly"/>
    <property type="evidence" value="ECO:0007669"/>
    <property type="project" value="InterPro"/>
</dbReference>
<dbReference type="FunFam" id="2.30.30.100:FF:000008">
    <property type="entry name" value="Small nuclear ribonucleoprotein Sm D1"/>
    <property type="match status" value="1"/>
</dbReference>
<dbReference type="CDD" id="cd01724">
    <property type="entry name" value="Sm_D1"/>
    <property type="match status" value="1"/>
</dbReference>
<dbReference type="SUPFAM" id="SSF110324">
    <property type="entry name" value="Ribosomal L27 protein-like"/>
    <property type="match status" value="1"/>
</dbReference>
<dbReference type="GO" id="GO:0071034">
    <property type="term" value="P:CUT catabolic process"/>
    <property type="evidence" value="ECO:0007669"/>
    <property type="project" value="TreeGrafter"/>
</dbReference>
<dbReference type="PROSITE" id="PS52002">
    <property type="entry name" value="SM"/>
    <property type="match status" value="1"/>
</dbReference>
<comment type="function">
    <text evidence="7">Involved in splicing regulation. Facilitates post-transcriptional gene silencing (PTGS) by limiting the degradation of transgene aberrant RNAs by the RNA quality control (RQC) machinery, thus favoring their entry into cytoplasmic siRNA bodies where they can trigger PTGS. Does not participate in the production of small RNAs.</text>
</comment>
<evidence type="ECO:0000256" key="3">
    <source>
        <dbReference type="ARBA" id="ARBA00022835"/>
    </source>
</evidence>
<dbReference type="FunFam" id="3.30.1370.10:FF:000038">
    <property type="entry name" value="exosome complex component RRP40"/>
    <property type="match status" value="1"/>
</dbReference>
<evidence type="ECO:0000259" key="8">
    <source>
        <dbReference type="PROSITE" id="PS52002"/>
    </source>
</evidence>
<evidence type="ECO:0000313" key="10">
    <source>
        <dbReference type="Proteomes" id="UP000794436"/>
    </source>
</evidence>
<dbReference type="GO" id="GO:0010468">
    <property type="term" value="P:regulation of gene expression"/>
    <property type="evidence" value="ECO:0007669"/>
    <property type="project" value="UniProtKB-ARBA"/>
</dbReference>
<keyword evidence="4" id="KW-0694">RNA-binding</keyword>
<dbReference type="GO" id="GO:1990904">
    <property type="term" value="C:ribonucleoprotein complex"/>
    <property type="evidence" value="ECO:0007669"/>
    <property type="project" value="UniProtKB-KW"/>
</dbReference>
<dbReference type="InterPro" id="IPR001163">
    <property type="entry name" value="Sm_dom_euk/arc"/>
</dbReference>
<dbReference type="SUPFAM" id="SSF50182">
    <property type="entry name" value="Sm-like ribonucleoproteins"/>
    <property type="match status" value="1"/>
</dbReference>
<dbReference type="Pfam" id="PF18311">
    <property type="entry name" value="Rrp40_N"/>
    <property type="match status" value="1"/>
</dbReference>
<evidence type="ECO:0000256" key="5">
    <source>
        <dbReference type="ARBA" id="ARBA00023242"/>
    </source>
</evidence>
<comment type="caution">
    <text evidence="9">The sequence shown here is derived from an EMBL/GenBank/DDBJ whole genome shotgun (WGS) entry which is preliminary data.</text>
</comment>
<dbReference type="GO" id="GO:0034475">
    <property type="term" value="P:U4 snRNA 3'-end processing"/>
    <property type="evidence" value="ECO:0007669"/>
    <property type="project" value="TreeGrafter"/>
</dbReference>
<dbReference type="Gene3D" id="2.40.50.140">
    <property type="entry name" value="Nucleic acid-binding proteins"/>
    <property type="match status" value="1"/>
</dbReference>
<dbReference type="GO" id="GO:0000467">
    <property type="term" value="P:exonucleolytic trimming to generate mature 3'-end of 5.8S rRNA from tricistronic rRNA transcript (SSU-rRNA, 5.8S rRNA, LSU-rRNA)"/>
    <property type="evidence" value="ECO:0007669"/>
    <property type="project" value="TreeGrafter"/>
</dbReference>
<dbReference type="Pfam" id="PF15985">
    <property type="entry name" value="KH_6"/>
    <property type="match status" value="1"/>
</dbReference>
<dbReference type="SMART" id="SM00651">
    <property type="entry name" value="Sm"/>
    <property type="match status" value="1"/>
</dbReference>
<dbReference type="GO" id="GO:0071051">
    <property type="term" value="P:poly(A)-dependent snoRNA 3'-end processing"/>
    <property type="evidence" value="ECO:0007669"/>
    <property type="project" value="TreeGrafter"/>
</dbReference>
<dbReference type="InterPro" id="IPR012340">
    <property type="entry name" value="NA-bd_OB-fold"/>
</dbReference>
<dbReference type="OrthoDB" id="340500at2759"/>
<evidence type="ECO:0000256" key="2">
    <source>
        <dbReference type="ARBA" id="ARBA00022737"/>
    </source>
</evidence>
<dbReference type="PANTHER" id="PTHR21321:SF1">
    <property type="entry name" value="EXOSOME COMPLEX COMPONENT RRP40"/>
    <property type="match status" value="1"/>
</dbReference>
<keyword evidence="6" id="KW-0687">Ribonucleoprotein</keyword>
<dbReference type="GO" id="GO:0071038">
    <property type="term" value="P:TRAMP-dependent tRNA surveillance pathway"/>
    <property type="evidence" value="ECO:0007669"/>
    <property type="project" value="TreeGrafter"/>
</dbReference>
<evidence type="ECO:0000313" key="9">
    <source>
        <dbReference type="EMBL" id="TMW54932.1"/>
    </source>
</evidence>
<dbReference type="Pfam" id="PF21262">
    <property type="entry name" value="RRP40_S1"/>
    <property type="match status" value="1"/>
</dbReference>
<feature type="domain" description="Sm" evidence="8">
    <location>
        <begin position="2"/>
        <end position="74"/>
    </location>
</feature>
<dbReference type="InterPro" id="IPR049469">
    <property type="entry name" value="RRP40_KH-I"/>
</dbReference>
<keyword evidence="5" id="KW-0539">Nucleus</keyword>
<dbReference type="InterPro" id="IPR026699">
    <property type="entry name" value="Exosome_RNA_bind1/RRP40/RRP4"/>
</dbReference>
<organism evidence="9 10">
    <name type="scientific">Pythium oligandrum</name>
    <name type="common">Mycoparasitic fungus</name>
    <dbReference type="NCBI Taxonomy" id="41045"/>
    <lineage>
        <taxon>Eukaryota</taxon>
        <taxon>Sar</taxon>
        <taxon>Stramenopiles</taxon>
        <taxon>Oomycota</taxon>
        <taxon>Peronosporomycetes</taxon>
        <taxon>Pythiales</taxon>
        <taxon>Pythiaceae</taxon>
        <taxon>Pythium</taxon>
    </lineage>
</organism>
<dbReference type="Gene3D" id="2.40.50.100">
    <property type="match status" value="1"/>
</dbReference>
<sequence length="359" mass="39483">MKLVRFLMKLSNETVTIELKNGTIVHGTITGVDISMNTHLKSVKMTVKGKNPVNLDSLSIRGNNIRYYILPDSLNLDTLLIDDTPREKRAKWLESAKADEPIDATADDEASRFLEDAQRQVDFLFSPTVVLPGDDVTEILTKTSKNVRLGAGLRLLPGDRIVCTNAGVLRYRPPNRYWVEFDHKRYNVAVDDGVIGVVTDRNASSIVSSVTLGCLAFDGATKRNRPSLRVGSLVYARVLKTNPDMEPELTCEASANMTKKDWMTGLSVYGELTGGYVFKTSISLAKKLLQDDSYVLQALAKSIAFEIAVGLNGIVWVNSRATKHTTVVTNAILNSETMSPSEIDVMVQQLIATTSRDAA</sequence>
<dbReference type="EMBL" id="SPLM01000166">
    <property type="protein sequence ID" value="TMW54932.1"/>
    <property type="molecule type" value="Genomic_DNA"/>
</dbReference>
<dbReference type="InterPro" id="IPR004088">
    <property type="entry name" value="KH_dom_type_1"/>
</dbReference>
<keyword evidence="10" id="KW-1185">Reference proteome</keyword>
<proteinExistence type="predicted"/>
<reference evidence="9" key="1">
    <citation type="submission" date="2019-03" db="EMBL/GenBank/DDBJ databases">
        <title>Long read genome sequence of the mycoparasitic Pythium oligandrum ATCC 38472 isolated from sugarbeet rhizosphere.</title>
        <authorList>
            <person name="Gaulin E."/>
        </authorList>
    </citation>
    <scope>NUCLEOTIDE SEQUENCE</scope>
    <source>
        <strain evidence="9">ATCC 38472_TT</strain>
    </source>
</reference>
<dbReference type="InterPro" id="IPR047575">
    <property type="entry name" value="Sm"/>
</dbReference>
<dbReference type="InterPro" id="IPR034102">
    <property type="entry name" value="Sm_D1"/>
</dbReference>
<dbReference type="Proteomes" id="UP000794436">
    <property type="component" value="Unassembled WGS sequence"/>
</dbReference>
<dbReference type="InterPro" id="IPR041054">
    <property type="entry name" value="Rrp40_N_euk"/>
</dbReference>
<dbReference type="FunFam" id="2.40.50.100:FF:000073">
    <property type="entry name" value="Putative Exosome complex component RRP40"/>
    <property type="match status" value="1"/>
</dbReference>
<dbReference type="SUPFAM" id="SSF50249">
    <property type="entry name" value="Nucleic acid-binding proteins"/>
    <property type="match status" value="1"/>
</dbReference>
<dbReference type="InterPro" id="IPR036612">
    <property type="entry name" value="KH_dom_type_1_sf"/>
</dbReference>
<dbReference type="SUPFAM" id="SSF54791">
    <property type="entry name" value="Eukaryotic type KH-domain (KH-domain type I)"/>
    <property type="match status" value="1"/>
</dbReference>